<dbReference type="GO" id="GO:0000287">
    <property type="term" value="F:magnesium ion binding"/>
    <property type="evidence" value="ECO:0007669"/>
    <property type="project" value="UniProtKB-UniRule"/>
</dbReference>
<comment type="cofactor">
    <cofactor evidence="11">
        <name>Mg(2+)</name>
        <dbReference type="ChEBI" id="CHEBI:18420"/>
    </cofactor>
    <text evidence="11">Binds 1 Mg(2+) ion per subunit.</text>
</comment>
<evidence type="ECO:0000256" key="10">
    <source>
        <dbReference type="ARBA" id="ARBA00048567"/>
    </source>
</evidence>
<keyword evidence="9 11" id="KW-0057">Aromatic amino acid biosynthesis</keyword>
<evidence type="ECO:0000256" key="4">
    <source>
        <dbReference type="ARBA" id="ARBA00022605"/>
    </source>
</evidence>
<dbReference type="InterPro" id="IPR023000">
    <property type="entry name" value="Shikimate_kinase_CS"/>
</dbReference>
<reference evidence="12 13" key="1">
    <citation type="submission" date="2017-02" db="EMBL/GenBank/DDBJ databases">
        <authorList>
            <person name="Peterson S.W."/>
        </authorList>
    </citation>
    <scope>NUCLEOTIDE SEQUENCE [LARGE SCALE GENOMIC DNA]</scope>
    <source>
        <strain evidence="12 13">USBA 369</strain>
    </source>
</reference>
<organism evidence="12 13">
    <name type="scientific">Consotaella salsifontis</name>
    <dbReference type="NCBI Taxonomy" id="1365950"/>
    <lineage>
        <taxon>Bacteria</taxon>
        <taxon>Pseudomonadati</taxon>
        <taxon>Pseudomonadota</taxon>
        <taxon>Alphaproteobacteria</taxon>
        <taxon>Hyphomicrobiales</taxon>
        <taxon>Aurantimonadaceae</taxon>
        <taxon>Consotaella</taxon>
    </lineage>
</organism>
<dbReference type="GO" id="GO:0009073">
    <property type="term" value="P:aromatic amino acid family biosynthetic process"/>
    <property type="evidence" value="ECO:0007669"/>
    <property type="project" value="UniProtKB-KW"/>
</dbReference>
<keyword evidence="11" id="KW-0963">Cytoplasm</keyword>
<evidence type="ECO:0000313" key="13">
    <source>
        <dbReference type="Proteomes" id="UP000190135"/>
    </source>
</evidence>
<dbReference type="Pfam" id="PF01202">
    <property type="entry name" value="SKI"/>
    <property type="match status" value="1"/>
</dbReference>
<evidence type="ECO:0000256" key="9">
    <source>
        <dbReference type="ARBA" id="ARBA00023141"/>
    </source>
</evidence>
<comment type="function">
    <text evidence="11">Catalyzes the specific phosphorylation of the 3-hydroxyl group of shikimic acid using ATP as a cosubstrate.</text>
</comment>
<accession>A0A1T4QN00</accession>
<dbReference type="EC" id="2.7.1.71" evidence="3 11"/>
<feature type="binding site" evidence="11">
    <location>
        <position position="39"/>
    </location>
    <ligand>
        <name>Mg(2+)</name>
        <dbReference type="ChEBI" id="CHEBI:18420"/>
    </ligand>
</feature>
<dbReference type="SUPFAM" id="SSF52540">
    <property type="entry name" value="P-loop containing nucleoside triphosphate hydrolases"/>
    <property type="match status" value="1"/>
</dbReference>
<dbReference type="InterPro" id="IPR000623">
    <property type="entry name" value="Shikimate_kinase/TSH1"/>
</dbReference>
<dbReference type="EMBL" id="FUXL01000005">
    <property type="protein sequence ID" value="SKA04997.1"/>
    <property type="molecule type" value="Genomic_DNA"/>
</dbReference>
<keyword evidence="11" id="KW-0479">Metal-binding</keyword>
<feature type="binding site" evidence="11">
    <location>
        <position position="141"/>
    </location>
    <ligand>
        <name>ATP</name>
        <dbReference type="ChEBI" id="CHEBI:30616"/>
    </ligand>
</feature>
<keyword evidence="7 11" id="KW-0418">Kinase</keyword>
<feature type="binding site" evidence="11">
    <location>
        <position position="103"/>
    </location>
    <ligand>
        <name>substrate</name>
    </ligand>
</feature>
<dbReference type="GO" id="GO:0005524">
    <property type="term" value="F:ATP binding"/>
    <property type="evidence" value="ECO:0007669"/>
    <property type="project" value="UniProtKB-UniRule"/>
</dbReference>
<evidence type="ECO:0000256" key="11">
    <source>
        <dbReference type="HAMAP-Rule" id="MF_00109"/>
    </source>
</evidence>
<evidence type="ECO:0000256" key="5">
    <source>
        <dbReference type="ARBA" id="ARBA00022679"/>
    </source>
</evidence>
<keyword evidence="4 11" id="KW-0028">Amino-acid biosynthesis</keyword>
<dbReference type="Gene3D" id="3.40.50.300">
    <property type="entry name" value="P-loop containing nucleotide triphosphate hydrolases"/>
    <property type="match status" value="1"/>
</dbReference>
<dbReference type="UniPathway" id="UPA00053">
    <property type="reaction ID" value="UER00088"/>
</dbReference>
<dbReference type="Proteomes" id="UP000190135">
    <property type="component" value="Unassembled WGS sequence"/>
</dbReference>
<comment type="pathway">
    <text evidence="1 11">Metabolic intermediate biosynthesis; chorismate biosynthesis; chorismate from D-erythrose 4-phosphate and phosphoenolpyruvate: step 5/7.</text>
</comment>
<evidence type="ECO:0000256" key="1">
    <source>
        <dbReference type="ARBA" id="ARBA00004842"/>
    </source>
</evidence>
<feature type="binding site" evidence="11">
    <location>
        <position position="160"/>
    </location>
    <ligand>
        <name>substrate</name>
    </ligand>
</feature>
<dbReference type="AlphaFoldDB" id="A0A1T4QN00"/>
<comment type="caution">
    <text evidence="11">Lacks conserved residue(s) required for the propagation of feature annotation.</text>
</comment>
<keyword evidence="5 11" id="KW-0808">Transferase</keyword>
<dbReference type="RefSeq" id="WP_078708044.1">
    <property type="nucleotide sequence ID" value="NZ_FUXL01000005.1"/>
</dbReference>
<evidence type="ECO:0000256" key="8">
    <source>
        <dbReference type="ARBA" id="ARBA00022840"/>
    </source>
</evidence>
<feature type="binding site" evidence="11">
    <location>
        <position position="81"/>
    </location>
    <ligand>
        <name>substrate</name>
    </ligand>
</feature>
<dbReference type="PRINTS" id="PR01100">
    <property type="entry name" value="SHIKIMTKNASE"/>
</dbReference>
<comment type="similarity">
    <text evidence="2 11">Belongs to the shikimate kinase family.</text>
</comment>
<proteinExistence type="inferred from homology"/>
<evidence type="ECO:0000256" key="7">
    <source>
        <dbReference type="ARBA" id="ARBA00022777"/>
    </source>
</evidence>
<gene>
    <name evidence="11" type="primary">aroK</name>
    <name evidence="12" type="ORF">SAMN05428963_105136</name>
</gene>
<dbReference type="PANTHER" id="PTHR21087:SF16">
    <property type="entry name" value="SHIKIMATE KINASE 1, CHLOROPLASTIC"/>
    <property type="match status" value="1"/>
</dbReference>
<dbReference type="PANTHER" id="PTHR21087">
    <property type="entry name" value="SHIKIMATE KINASE"/>
    <property type="match status" value="1"/>
</dbReference>
<dbReference type="GO" id="GO:0008652">
    <property type="term" value="P:amino acid biosynthetic process"/>
    <property type="evidence" value="ECO:0007669"/>
    <property type="project" value="UniProtKB-KW"/>
</dbReference>
<evidence type="ECO:0000256" key="2">
    <source>
        <dbReference type="ARBA" id="ARBA00006997"/>
    </source>
</evidence>
<dbReference type="HAMAP" id="MF_00109">
    <property type="entry name" value="Shikimate_kinase"/>
    <property type="match status" value="1"/>
</dbReference>
<keyword evidence="13" id="KW-1185">Reference proteome</keyword>
<dbReference type="PROSITE" id="PS01128">
    <property type="entry name" value="SHIKIMATE_KINASE"/>
    <property type="match status" value="1"/>
</dbReference>
<feature type="binding site" evidence="11">
    <location>
        <position position="57"/>
    </location>
    <ligand>
        <name>substrate</name>
    </ligand>
</feature>
<dbReference type="NCBIfam" id="NF010552">
    <property type="entry name" value="PRK13946.1"/>
    <property type="match status" value="1"/>
</dbReference>
<dbReference type="GO" id="GO:0004765">
    <property type="term" value="F:shikimate kinase activity"/>
    <property type="evidence" value="ECO:0007669"/>
    <property type="project" value="UniProtKB-UniRule"/>
</dbReference>
<comment type="subcellular location">
    <subcellularLocation>
        <location evidence="11">Cytoplasm</location>
    </subcellularLocation>
</comment>
<feature type="binding site" evidence="11">
    <location>
        <begin position="35"/>
        <end position="40"/>
    </location>
    <ligand>
        <name>ATP</name>
        <dbReference type="ChEBI" id="CHEBI:30616"/>
    </ligand>
</feature>
<protein>
    <recommendedName>
        <fullName evidence="3 11">Shikimate kinase</fullName>
        <shortName evidence="11">SK</shortName>
        <ecNumber evidence="3 11">2.7.1.71</ecNumber>
    </recommendedName>
</protein>
<dbReference type="OrthoDB" id="9800332at2"/>
<comment type="catalytic activity">
    <reaction evidence="10 11">
        <text>shikimate + ATP = 3-phosphoshikimate + ADP + H(+)</text>
        <dbReference type="Rhea" id="RHEA:13121"/>
        <dbReference type="ChEBI" id="CHEBI:15378"/>
        <dbReference type="ChEBI" id="CHEBI:30616"/>
        <dbReference type="ChEBI" id="CHEBI:36208"/>
        <dbReference type="ChEBI" id="CHEBI:145989"/>
        <dbReference type="ChEBI" id="CHEBI:456216"/>
        <dbReference type="EC" id="2.7.1.71"/>
    </reaction>
</comment>
<evidence type="ECO:0000256" key="3">
    <source>
        <dbReference type="ARBA" id="ARBA00012154"/>
    </source>
</evidence>
<dbReference type="InterPro" id="IPR031322">
    <property type="entry name" value="Shikimate/glucono_kinase"/>
</dbReference>
<evidence type="ECO:0000256" key="6">
    <source>
        <dbReference type="ARBA" id="ARBA00022741"/>
    </source>
</evidence>
<keyword evidence="8 11" id="KW-0067">ATP-binding</keyword>
<keyword evidence="6 11" id="KW-0547">Nucleotide-binding</keyword>
<dbReference type="CDD" id="cd00464">
    <property type="entry name" value="SK"/>
    <property type="match status" value="1"/>
</dbReference>
<name>A0A1T4QN00_9HYPH</name>
<dbReference type="GO" id="GO:0009423">
    <property type="term" value="P:chorismate biosynthetic process"/>
    <property type="evidence" value="ECO:0007669"/>
    <property type="project" value="UniProtKB-UniRule"/>
</dbReference>
<comment type="subunit">
    <text evidence="11">Monomer.</text>
</comment>
<dbReference type="STRING" id="1365950.SAMN05428963_105136"/>
<dbReference type="InterPro" id="IPR027417">
    <property type="entry name" value="P-loop_NTPase"/>
</dbReference>
<sequence>MGTLLSKPTTSENPEVDLIGARLGERSIALVGLMGAGKTSIGRRLARDLGLPFHDTDEEIEAVSRMTVTELFAAYGEPEFRALETRVVGRLAREGPSVIATGGGAFINEQTRELLHEASITVWLRAELDILMERVTRRSTRPLLKTPNPRATMQGLMEQRYPIYAQADITVESREAPRETIAREVALAVAAYLSGEVTK</sequence>
<keyword evidence="11" id="KW-0460">Magnesium</keyword>
<dbReference type="GO" id="GO:0005829">
    <property type="term" value="C:cytosol"/>
    <property type="evidence" value="ECO:0007669"/>
    <property type="project" value="TreeGrafter"/>
</dbReference>
<evidence type="ECO:0000313" key="12">
    <source>
        <dbReference type="EMBL" id="SKA04997.1"/>
    </source>
</evidence>